<reference evidence="3" key="1">
    <citation type="submission" date="2014-04" db="EMBL/GenBank/DDBJ databases">
        <title>Evolutionary Origins and Diversification of the Mycorrhizal Mutualists.</title>
        <authorList>
            <consortium name="DOE Joint Genome Institute"/>
            <consortium name="Mycorrhizal Genomics Consortium"/>
            <person name="Kohler A."/>
            <person name="Kuo A."/>
            <person name="Nagy L.G."/>
            <person name="Floudas D."/>
            <person name="Copeland A."/>
            <person name="Barry K.W."/>
            <person name="Cichocki N."/>
            <person name="Veneault-Fourrey C."/>
            <person name="LaButti K."/>
            <person name="Lindquist E.A."/>
            <person name="Lipzen A."/>
            <person name="Lundell T."/>
            <person name="Morin E."/>
            <person name="Murat C."/>
            <person name="Riley R."/>
            <person name="Ohm R."/>
            <person name="Sun H."/>
            <person name="Tunlid A."/>
            <person name="Henrissat B."/>
            <person name="Grigoriev I.V."/>
            <person name="Hibbett D.S."/>
            <person name="Martin F."/>
        </authorList>
    </citation>
    <scope>NUCLEOTIDE SEQUENCE [LARGE SCALE GENOMIC DNA]</scope>
    <source>
        <strain evidence="3">FD-334 SS-4</strain>
    </source>
</reference>
<name>A0A0D2Q390_HYPSF</name>
<feature type="region of interest" description="Disordered" evidence="1">
    <location>
        <begin position="186"/>
        <end position="212"/>
    </location>
</feature>
<evidence type="ECO:0000313" key="2">
    <source>
        <dbReference type="EMBL" id="KJA26035.1"/>
    </source>
</evidence>
<proteinExistence type="predicted"/>
<organism evidence="2 3">
    <name type="scientific">Hypholoma sublateritium (strain FD-334 SS-4)</name>
    <dbReference type="NCBI Taxonomy" id="945553"/>
    <lineage>
        <taxon>Eukaryota</taxon>
        <taxon>Fungi</taxon>
        <taxon>Dikarya</taxon>
        <taxon>Basidiomycota</taxon>
        <taxon>Agaricomycotina</taxon>
        <taxon>Agaricomycetes</taxon>
        <taxon>Agaricomycetidae</taxon>
        <taxon>Agaricales</taxon>
        <taxon>Agaricineae</taxon>
        <taxon>Strophariaceae</taxon>
        <taxon>Hypholoma</taxon>
    </lineage>
</organism>
<keyword evidence="3" id="KW-1185">Reference proteome</keyword>
<dbReference type="Proteomes" id="UP000054270">
    <property type="component" value="Unassembled WGS sequence"/>
</dbReference>
<evidence type="ECO:0000256" key="1">
    <source>
        <dbReference type="SAM" id="MobiDB-lite"/>
    </source>
</evidence>
<feature type="compositionally biased region" description="Acidic residues" evidence="1">
    <location>
        <begin position="117"/>
        <end position="127"/>
    </location>
</feature>
<protein>
    <submittedName>
        <fullName evidence="2">Uncharacterized protein</fullName>
    </submittedName>
</protein>
<dbReference type="AlphaFoldDB" id="A0A0D2Q390"/>
<evidence type="ECO:0000313" key="3">
    <source>
        <dbReference type="Proteomes" id="UP000054270"/>
    </source>
</evidence>
<dbReference type="EMBL" id="KN817529">
    <property type="protein sequence ID" value="KJA26035.1"/>
    <property type="molecule type" value="Genomic_DNA"/>
</dbReference>
<sequence length="271" mass="28754">MSNIDTPAASTWQKGKVLELDPFVAAALLESSGRRYRDDTTTTTSKMKSFFGGYRSAGTDASARTYFADKENPLTIVYTLTSTVTKVQVQVFKDRRTPLPDILVQAEAATMAALEDMQSDSGDETAADDAARSDPSEPPLGAEAPRALPRMSTIDLFFPPIAGVAAGRSVQPATAAASSTANATANAIAGPSSGGTADNTRQRPTDSRTRVVRGLPRRHRRTASGNFIIPWPAIPEYLADIRGPLGPRPRNIMVINDGTSTGQVAGDAMQL</sequence>
<accession>A0A0D2Q390</accession>
<gene>
    <name evidence="2" type="ORF">HYPSUDRAFT_52766</name>
</gene>
<feature type="region of interest" description="Disordered" evidence="1">
    <location>
        <begin position="116"/>
        <end position="146"/>
    </location>
</feature>
<feature type="compositionally biased region" description="Basic and acidic residues" evidence="1">
    <location>
        <begin position="200"/>
        <end position="209"/>
    </location>
</feature>